<protein>
    <submittedName>
        <fullName evidence="2">Catechol 2,3-dioxygenase</fullName>
    </submittedName>
</protein>
<dbReference type="Gene3D" id="3.10.180.10">
    <property type="entry name" value="2,3-Dihydroxybiphenyl 1,2-Dioxygenase, domain 1"/>
    <property type="match status" value="1"/>
</dbReference>
<dbReference type="Pfam" id="PF00903">
    <property type="entry name" value="Glyoxalase"/>
    <property type="match status" value="1"/>
</dbReference>
<organism evidence="2 3">
    <name type="scientific">Novosphingobium mathurense</name>
    <dbReference type="NCBI Taxonomy" id="428990"/>
    <lineage>
        <taxon>Bacteria</taxon>
        <taxon>Pseudomonadati</taxon>
        <taxon>Pseudomonadota</taxon>
        <taxon>Alphaproteobacteria</taxon>
        <taxon>Sphingomonadales</taxon>
        <taxon>Sphingomonadaceae</taxon>
        <taxon>Novosphingobium</taxon>
    </lineage>
</organism>
<dbReference type="Proteomes" id="UP000190989">
    <property type="component" value="Unassembled WGS sequence"/>
</dbReference>
<accession>A0A1U6HL67</accession>
<dbReference type="STRING" id="428990.SAMN06295987_102679"/>
<dbReference type="CDD" id="cd07262">
    <property type="entry name" value="VOC_like"/>
    <property type="match status" value="1"/>
</dbReference>
<dbReference type="GO" id="GO:0051213">
    <property type="term" value="F:dioxygenase activity"/>
    <property type="evidence" value="ECO:0007669"/>
    <property type="project" value="UniProtKB-KW"/>
</dbReference>
<keyword evidence="2" id="KW-0560">Oxidoreductase</keyword>
<dbReference type="PANTHER" id="PTHR35006">
    <property type="entry name" value="GLYOXALASE FAMILY PROTEIN (AFU_ORTHOLOGUE AFUA_5G14830)"/>
    <property type="match status" value="1"/>
</dbReference>
<gene>
    <name evidence="2" type="ORF">SAMN06295987_102679</name>
</gene>
<dbReference type="AlphaFoldDB" id="A0A1U6HL67"/>
<dbReference type="InterPro" id="IPR004360">
    <property type="entry name" value="Glyas_Fos-R_dOase_dom"/>
</dbReference>
<evidence type="ECO:0000259" key="1">
    <source>
        <dbReference type="PROSITE" id="PS51819"/>
    </source>
</evidence>
<dbReference type="RefSeq" id="WP_079730215.1">
    <property type="nucleotide sequence ID" value="NZ_FVZE01000002.1"/>
</dbReference>
<dbReference type="SUPFAM" id="SSF54593">
    <property type="entry name" value="Glyoxalase/Bleomycin resistance protein/Dihydroxybiphenyl dioxygenase"/>
    <property type="match status" value="1"/>
</dbReference>
<dbReference type="PANTHER" id="PTHR35006:SF1">
    <property type="entry name" value="BLL2941 PROTEIN"/>
    <property type="match status" value="1"/>
</dbReference>
<proteinExistence type="predicted"/>
<feature type="domain" description="VOC" evidence="1">
    <location>
        <begin position="1"/>
        <end position="122"/>
    </location>
</feature>
<dbReference type="InterPro" id="IPR037523">
    <property type="entry name" value="VOC_core"/>
</dbReference>
<dbReference type="PROSITE" id="PS51819">
    <property type="entry name" value="VOC"/>
    <property type="match status" value="1"/>
</dbReference>
<keyword evidence="3" id="KW-1185">Reference proteome</keyword>
<name>A0A1U6HL67_9SPHN</name>
<dbReference type="EMBL" id="FVZE01000002">
    <property type="protein sequence ID" value="SLJ96477.1"/>
    <property type="molecule type" value="Genomic_DNA"/>
</dbReference>
<evidence type="ECO:0000313" key="3">
    <source>
        <dbReference type="Proteomes" id="UP000190989"/>
    </source>
</evidence>
<dbReference type="InterPro" id="IPR029068">
    <property type="entry name" value="Glyas_Bleomycin-R_OHBP_Dase"/>
</dbReference>
<reference evidence="3" key="1">
    <citation type="submission" date="2017-02" db="EMBL/GenBank/DDBJ databases">
        <authorList>
            <person name="Varghese N."/>
            <person name="Submissions S."/>
        </authorList>
    </citation>
    <scope>NUCLEOTIDE SEQUENCE [LARGE SCALE GENOMIC DNA]</scope>
    <source>
        <strain evidence="3">SM117</strain>
    </source>
</reference>
<evidence type="ECO:0000313" key="2">
    <source>
        <dbReference type="EMBL" id="SLJ96477.1"/>
    </source>
</evidence>
<sequence>MFTHVMVGTNDPAKAKQFYDAALGALGIGEGMAFGDRVFYQSPTGAFGVGKPADGNAACHANGGTIGFAAATREAVDAFHAAGLANGGSDEGAPGKRAQAPGNAYGAYLRDPCGNKICAFTQLPEGE</sequence>
<keyword evidence="2" id="KW-0223">Dioxygenase</keyword>